<dbReference type="Pfam" id="PF11248">
    <property type="entry name" value="DUF3046"/>
    <property type="match status" value="1"/>
</dbReference>
<organism evidence="1 2">
    <name type="scientific">Corynebacterium kalinowskii</name>
    <dbReference type="NCBI Taxonomy" id="2675216"/>
    <lineage>
        <taxon>Bacteria</taxon>
        <taxon>Bacillati</taxon>
        <taxon>Actinomycetota</taxon>
        <taxon>Actinomycetes</taxon>
        <taxon>Mycobacteriales</taxon>
        <taxon>Corynebacteriaceae</taxon>
        <taxon>Corynebacterium</taxon>
    </lineage>
</organism>
<sequence>MRLAQFHQLVNDEFGSALGQFHIESHVLSGYGQTPQRAIEQGVDVREVWWAICRDFEIPENRWLGEDY</sequence>
<dbReference type="Proteomes" id="UP000427071">
    <property type="component" value="Chromosome"/>
</dbReference>
<proteinExistence type="predicted"/>
<dbReference type="RefSeq" id="WP_156192566.1">
    <property type="nucleotide sequence ID" value="NZ_CP046452.1"/>
</dbReference>
<dbReference type="InterPro" id="IPR021408">
    <property type="entry name" value="DUF3046"/>
</dbReference>
<gene>
    <name evidence="1" type="ORF">CKALI_06830</name>
</gene>
<accession>A0A6B8W476</accession>
<dbReference type="KEGG" id="ckw:CKALI_06830"/>
<evidence type="ECO:0000313" key="2">
    <source>
        <dbReference type="Proteomes" id="UP000427071"/>
    </source>
</evidence>
<evidence type="ECO:0008006" key="3">
    <source>
        <dbReference type="Google" id="ProtNLM"/>
    </source>
</evidence>
<name>A0A6B8W476_9CORY</name>
<reference evidence="2" key="1">
    <citation type="submission" date="2019-11" db="EMBL/GenBank/DDBJ databases">
        <title>Complete genome sequence of Corynebacterium kalinowskii 1959, a novel Corynebacterium species isolated from soil of a small paddock in Vilsendorf, Germany.</title>
        <authorList>
            <person name="Schaffert L."/>
            <person name="Ruwe M."/>
            <person name="Milse J."/>
            <person name="Hanuschka K."/>
            <person name="Ortseifen V."/>
            <person name="Droste J."/>
            <person name="Brandt D."/>
            <person name="Schlueter L."/>
            <person name="Kutter Y."/>
            <person name="Vinke S."/>
            <person name="Viehoefer P."/>
            <person name="Jacob L."/>
            <person name="Luebke N.-C."/>
            <person name="Schulte-Berndt E."/>
            <person name="Hain C."/>
            <person name="Linder M."/>
            <person name="Schmidt P."/>
            <person name="Wollenschlaeger L."/>
            <person name="Luttermann T."/>
            <person name="Thieme E."/>
            <person name="Hassa J."/>
            <person name="Haak M."/>
            <person name="Wittchen M."/>
            <person name="Mentz A."/>
            <person name="Persicke M."/>
            <person name="Busche T."/>
            <person name="Ruckert C."/>
        </authorList>
    </citation>
    <scope>NUCLEOTIDE SEQUENCE [LARGE SCALE GENOMIC DNA]</scope>
    <source>
        <strain evidence="2">1959</strain>
    </source>
</reference>
<dbReference type="EMBL" id="CP046452">
    <property type="protein sequence ID" value="QGU02228.1"/>
    <property type="molecule type" value="Genomic_DNA"/>
</dbReference>
<keyword evidence="2" id="KW-1185">Reference proteome</keyword>
<protein>
    <recommendedName>
        <fullName evidence="3">DUF3046 domain-containing protein</fullName>
    </recommendedName>
</protein>
<dbReference type="AlphaFoldDB" id="A0A6B8W476"/>
<evidence type="ECO:0000313" key="1">
    <source>
        <dbReference type="EMBL" id="QGU02228.1"/>
    </source>
</evidence>